<evidence type="ECO:0000313" key="3">
    <source>
        <dbReference type="EMBL" id="KAG2611688.1"/>
    </source>
</evidence>
<sequence length="91" mass="10421">MRGRLRVRRLTLAPAALPELLAAGVEVEEEERILAEERLSRAIEITHFSSPVTRPHVHGVEDRIGTRFWVRGSDPELEEETDEESEQEDDC</sequence>
<comment type="caution">
    <text evidence="3">The sequence shown here is derived from an EMBL/GenBank/DDBJ whole genome shotgun (WGS) entry which is preliminary data.</text>
</comment>
<keyword evidence="4" id="KW-1185">Reference proteome</keyword>
<evidence type="ECO:0000256" key="1">
    <source>
        <dbReference type="SAM" id="MobiDB-lite"/>
    </source>
</evidence>
<dbReference type="EMBL" id="CM029043">
    <property type="protein sequence ID" value="KAG2611688.1"/>
    <property type="molecule type" value="Genomic_DNA"/>
</dbReference>
<organism evidence="3 4">
    <name type="scientific">Panicum virgatum</name>
    <name type="common">Blackwell switchgrass</name>
    <dbReference type="NCBI Taxonomy" id="38727"/>
    <lineage>
        <taxon>Eukaryota</taxon>
        <taxon>Viridiplantae</taxon>
        <taxon>Streptophyta</taxon>
        <taxon>Embryophyta</taxon>
        <taxon>Tracheophyta</taxon>
        <taxon>Spermatophyta</taxon>
        <taxon>Magnoliopsida</taxon>
        <taxon>Liliopsida</taxon>
        <taxon>Poales</taxon>
        <taxon>Poaceae</taxon>
        <taxon>PACMAD clade</taxon>
        <taxon>Panicoideae</taxon>
        <taxon>Panicodae</taxon>
        <taxon>Paniceae</taxon>
        <taxon>Panicinae</taxon>
        <taxon>Panicum</taxon>
        <taxon>Panicum sect. Hiantes</taxon>
    </lineage>
</organism>
<dbReference type="AlphaFoldDB" id="A0A8T0TPN8"/>
<name>A0A8T0TPN8_PANVG</name>
<keyword evidence="2" id="KW-0732">Signal</keyword>
<accession>A0A8T0TPN8</accession>
<proteinExistence type="predicted"/>
<evidence type="ECO:0000313" key="4">
    <source>
        <dbReference type="Proteomes" id="UP000823388"/>
    </source>
</evidence>
<dbReference type="Proteomes" id="UP000823388">
    <property type="component" value="Chromosome 4K"/>
</dbReference>
<feature type="signal peptide" evidence="2">
    <location>
        <begin position="1"/>
        <end position="22"/>
    </location>
</feature>
<evidence type="ECO:0000256" key="2">
    <source>
        <dbReference type="SAM" id="SignalP"/>
    </source>
</evidence>
<feature type="region of interest" description="Disordered" evidence="1">
    <location>
        <begin position="71"/>
        <end position="91"/>
    </location>
</feature>
<reference evidence="3" key="1">
    <citation type="submission" date="2020-05" db="EMBL/GenBank/DDBJ databases">
        <title>WGS assembly of Panicum virgatum.</title>
        <authorList>
            <person name="Lovell J.T."/>
            <person name="Jenkins J."/>
            <person name="Shu S."/>
            <person name="Juenger T.E."/>
            <person name="Schmutz J."/>
        </authorList>
    </citation>
    <scope>NUCLEOTIDE SEQUENCE</scope>
    <source>
        <strain evidence="3">AP13</strain>
    </source>
</reference>
<protein>
    <submittedName>
        <fullName evidence="3">Uncharacterized protein</fullName>
    </submittedName>
</protein>
<feature type="compositionally biased region" description="Acidic residues" evidence="1">
    <location>
        <begin position="75"/>
        <end position="91"/>
    </location>
</feature>
<feature type="chain" id="PRO_5035776492" evidence="2">
    <location>
        <begin position="23"/>
        <end position="91"/>
    </location>
</feature>
<gene>
    <name evidence="3" type="ORF">PVAP13_4KG108610</name>
</gene>